<sequence length="825" mass="90870">MEGGSACRNWSLETASYIREGSQSGQISEHISALRLTKGSKDIISVEATHTIEGAFPENIIIKNEATVDIGRSSYKAIYDVIYQAEKVGASMEVVRTGDNEKIVKLDAIYHHSGAEYSTNFLLKVPTYMKPLKIQAKIGEEAEGRYMLETAIKYGQRMILEANGPIMARLSSKIAKMQANIKLSALASEPYIIGANVVFGNKKQVIAMEIKEREEPLFGVEWKMVQESSEKTTVGIAFVLPALIENKVDAIITEELIHVNFNNLVLPNTSSRRRVKGFTDVNIAEKRANVEFSWDADNAPEKKLVLDASLISSPANPGHAEIHGNVVIAGEPYHAKLILTATDLIEHMEGENGFKLILTTPSQKTVVVGASCDVQLAGATTKVISTVEYKNVRDRKYKYTSVIALERLGGPLNYAVEAKVTYKQPGTAEIKVETTAKHHWTPEEHVVAFKVAAEAPVLKTPAMIAFSIHNAPNAFVGVCKIERTAPFTAFEWNVQVTPEGGIEAVEAGVDMKAIIEVLKIVRAIATLEEESYETYGPHTAQYQYRFTRPSPTSYTMQMRTPTRTMEGRAKLSPRESGIKFYPNKGKTESKYEIGYKVNHEGRWAQRASKLEVRMNHPVLPKPIMAAAQYTVAEGTMRGTIELDIFPEEADKITGTVETQRISENAIRAEAFLTGRMLKVNPKAIITAAYAPETVALDVVFHKTPSAAPIFAIAAKYDKTAAHSAAATLTVKMEERPVFEMSAVTEPEEPATCNGIRMNAVAYAAAFGKYNVFSKMCRPAFIEVTAMRPGGAKETLPSLASDTLTLLKQAYMWRVLERVAVLLLLL</sequence>
<accession>A0A3R7LQ64</accession>
<dbReference type="OrthoDB" id="6484170at2759"/>
<organism evidence="1 2">
    <name type="scientific">Penaeus vannamei</name>
    <name type="common">Whiteleg shrimp</name>
    <name type="synonym">Litopenaeus vannamei</name>
    <dbReference type="NCBI Taxonomy" id="6689"/>
    <lineage>
        <taxon>Eukaryota</taxon>
        <taxon>Metazoa</taxon>
        <taxon>Ecdysozoa</taxon>
        <taxon>Arthropoda</taxon>
        <taxon>Crustacea</taxon>
        <taxon>Multicrustacea</taxon>
        <taxon>Malacostraca</taxon>
        <taxon>Eumalacostraca</taxon>
        <taxon>Eucarida</taxon>
        <taxon>Decapoda</taxon>
        <taxon>Dendrobranchiata</taxon>
        <taxon>Penaeoidea</taxon>
        <taxon>Penaeidae</taxon>
        <taxon>Penaeus</taxon>
    </lineage>
</organism>
<protein>
    <submittedName>
        <fullName evidence="1">Vitellogenin</fullName>
    </submittedName>
</protein>
<keyword evidence="2" id="KW-1185">Reference proteome</keyword>
<comment type="caution">
    <text evidence="1">The sequence shown here is derived from an EMBL/GenBank/DDBJ whole genome shotgun (WGS) entry which is preliminary data.</text>
</comment>
<dbReference type="AlphaFoldDB" id="A0A3R7LQ64"/>
<name>A0A3R7LQ64_PENVA</name>
<reference evidence="1 2" key="1">
    <citation type="submission" date="2018-04" db="EMBL/GenBank/DDBJ databases">
        <authorList>
            <person name="Zhang X."/>
            <person name="Yuan J."/>
            <person name="Li F."/>
            <person name="Xiang J."/>
        </authorList>
    </citation>
    <scope>NUCLEOTIDE SEQUENCE [LARGE SCALE GENOMIC DNA]</scope>
    <source>
        <tissue evidence="1">Muscle</tissue>
    </source>
</reference>
<evidence type="ECO:0000313" key="1">
    <source>
        <dbReference type="EMBL" id="ROT61470.1"/>
    </source>
</evidence>
<dbReference type="EMBL" id="QCYY01004146">
    <property type="protein sequence ID" value="ROT61470.1"/>
    <property type="molecule type" value="Genomic_DNA"/>
</dbReference>
<proteinExistence type="predicted"/>
<gene>
    <name evidence="1" type="ORF">C7M84_020759</name>
</gene>
<evidence type="ECO:0000313" key="2">
    <source>
        <dbReference type="Proteomes" id="UP000283509"/>
    </source>
</evidence>
<reference evidence="1 2" key="2">
    <citation type="submission" date="2019-01" db="EMBL/GenBank/DDBJ databases">
        <title>The decoding of complex shrimp genome reveals the adaptation for benthos swimmer, frequently molting mechanism and breeding impact on genome.</title>
        <authorList>
            <person name="Sun Y."/>
            <person name="Gao Y."/>
            <person name="Yu Y."/>
        </authorList>
    </citation>
    <scope>NUCLEOTIDE SEQUENCE [LARGE SCALE GENOMIC DNA]</scope>
    <source>
        <tissue evidence="1">Muscle</tissue>
    </source>
</reference>
<dbReference type="Proteomes" id="UP000283509">
    <property type="component" value="Unassembled WGS sequence"/>
</dbReference>